<name>A0ABV7KT42_PLAOK</name>
<dbReference type="Proteomes" id="UP001595625">
    <property type="component" value="Unassembled WGS sequence"/>
</dbReference>
<evidence type="ECO:0000313" key="1">
    <source>
        <dbReference type="EMBL" id="MFC3212692.1"/>
    </source>
</evidence>
<accession>A0ABV7KT42</accession>
<reference evidence="2" key="1">
    <citation type="journal article" date="2019" name="Int. J. Syst. Evol. Microbiol.">
        <title>The Global Catalogue of Microorganisms (GCM) 10K type strain sequencing project: providing services to taxonomists for standard genome sequencing and annotation.</title>
        <authorList>
            <consortium name="The Broad Institute Genomics Platform"/>
            <consortium name="The Broad Institute Genome Sequencing Center for Infectious Disease"/>
            <person name="Wu L."/>
            <person name="Ma J."/>
        </authorList>
    </citation>
    <scope>NUCLEOTIDE SEQUENCE [LARGE SCALE GENOMIC DNA]</scope>
    <source>
        <strain evidence="2">CCM 320</strain>
    </source>
</reference>
<dbReference type="RefSeq" id="WP_117313847.1">
    <property type="nucleotide sequence ID" value="NZ_JBHRUJ010000028.1"/>
</dbReference>
<protein>
    <submittedName>
        <fullName evidence="1">Uncharacterized protein</fullName>
    </submittedName>
</protein>
<comment type="caution">
    <text evidence="1">The sequence shown here is derived from an EMBL/GenBank/DDBJ whole genome shotgun (WGS) entry which is preliminary data.</text>
</comment>
<sequence>MWIKVNEVLGRENLINLDKVERITSDGSTGSMFWFGKDDADSMHIVESYEEVELMIHFSEKVKGVMDREQLHNFMNQPADMVF</sequence>
<keyword evidence="2" id="KW-1185">Reference proteome</keyword>
<dbReference type="EMBL" id="JBHRUJ010000028">
    <property type="protein sequence ID" value="MFC3212692.1"/>
    <property type="molecule type" value="Genomic_DNA"/>
</dbReference>
<proteinExistence type="predicted"/>
<organism evidence="1 2">
    <name type="scientific">Planomicrobium okeanokoites</name>
    <name type="common">Planococcus okeanokoites</name>
    <name type="synonym">Flavobacterium okeanokoites</name>
    <dbReference type="NCBI Taxonomy" id="244"/>
    <lineage>
        <taxon>Bacteria</taxon>
        <taxon>Bacillati</taxon>
        <taxon>Bacillota</taxon>
        <taxon>Bacilli</taxon>
        <taxon>Bacillales</taxon>
        <taxon>Caryophanaceae</taxon>
        <taxon>Planomicrobium</taxon>
    </lineage>
</organism>
<evidence type="ECO:0000313" key="2">
    <source>
        <dbReference type="Proteomes" id="UP001595625"/>
    </source>
</evidence>
<gene>
    <name evidence="1" type="ORF">ACFOEJ_16610</name>
</gene>